<dbReference type="PANTHER" id="PTHR35564:SF3">
    <property type="entry name" value="TYPE VI SECRETION SYSTEM BASEPLATE SUBUNIT TSSG"/>
    <property type="match status" value="1"/>
</dbReference>
<sequence>MGDPGRDAAVNINQNSPFADRDIFPGDVENFNFYQLVELLHRLEKQDPESEEWESQCRLVFSANPSLGFSPSDVSTLSVLDDQRLKLQTNFFGLAGAQSPLPGFMLEELASEDEFGLRRQFLDFFNNRLITLVYRVWRKYRYYVRFQEEAKDQFSAQLFAFVGLADQGMRGDTPINWCKMLAYSGTLAGRSRSPQVVVGIISHCFDLPEVSVRQWVKRKVPIQKAQKIQLGIQNCDIGENTVLGSSVNDIKGKFAIQIKGLDKNRFADFLPLGREFLSLCKLVEFILREQMAYDLELTLKENEAPTMSLGNGNVSLGWSSFLGESKHKLKQQREKKVVIQVRQ</sequence>
<reference evidence="2 3" key="1">
    <citation type="submission" date="2020-06" db="EMBL/GenBank/DDBJ databases">
        <authorList>
            <person name="Voronona O.L."/>
            <person name="Aksenova E.I."/>
            <person name="Kunda M.S."/>
            <person name="Semenov A.N."/>
            <person name="Ryzhova N."/>
        </authorList>
    </citation>
    <scope>NUCLEOTIDE SEQUENCE [LARGE SCALE GENOMIC DNA]</scope>
    <source>
        <strain evidence="2 3">MPKMM3633</strain>
    </source>
</reference>
<evidence type="ECO:0000313" key="3">
    <source>
        <dbReference type="Proteomes" id="UP000509371"/>
    </source>
</evidence>
<dbReference type="RefSeq" id="WP_176334754.1">
    <property type="nucleotide sequence ID" value="NZ_BAAAEF010000029.1"/>
</dbReference>
<dbReference type="InterPro" id="IPR010732">
    <property type="entry name" value="T6SS_TssG-like"/>
</dbReference>
<accession>A0A859CU01</accession>
<dbReference type="Pfam" id="PF06996">
    <property type="entry name" value="T6SS_TssG"/>
    <property type="match status" value="1"/>
</dbReference>
<dbReference type="Proteomes" id="UP001471651">
    <property type="component" value="Unassembled WGS sequence"/>
</dbReference>
<dbReference type="EMBL" id="JBDYKN010000012">
    <property type="protein sequence ID" value="MEP7730387.1"/>
    <property type="molecule type" value="Genomic_DNA"/>
</dbReference>
<dbReference type="EMBL" id="CP054301">
    <property type="protein sequence ID" value="QKK79833.1"/>
    <property type="molecule type" value="Genomic_DNA"/>
</dbReference>
<dbReference type="KEGG" id="mpri:MP3633_1098"/>
<dbReference type="Proteomes" id="UP000509371">
    <property type="component" value="Chromosome"/>
</dbReference>
<protein>
    <submittedName>
        <fullName evidence="2">T6SS component TssG (ImpH/VasB)</fullName>
    </submittedName>
    <submittedName>
        <fullName evidence="1">Type VI secretion system baseplate subunit TssG</fullName>
    </submittedName>
</protein>
<gene>
    <name evidence="1" type="primary">tssG</name>
    <name evidence="1" type="ORF">ABKW32_13080</name>
    <name evidence="2" type="ORF">MP3633_1098</name>
</gene>
<name>A0A859CU01_9GAMM</name>
<evidence type="ECO:0000313" key="4">
    <source>
        <dbReference type="Proteomes" id="UP001471651"/>
    </source>
</evidence>
<evidence type="ECO:0000313" key="2">
    <source>
        <dbReference type="EMBL" id="QKK79833.1"/>
    </source>
</evidence>
<dbReference type="PANTHER" id="PTHR35564">
    <property type="match status" value="1"/>
</dbReference>
<dbReference type="NCBIfam" id="TIGR03347">
    <property type="entry name" value="VI_chp_1"/>
    <property type="match status" value="1"/>
</dbReference>
<proteinExistence type="predicted"/>
<evidence type="ECO:0000313" key="1">
    <source>
        <dbReference type="EMBL" id="MEP7730387.1"/>
    </source>
</evidence>
<keyword evidence="4" id="KW-1185">Reference proteome</keyword>
<dbReference type="AlphaFoldDB" id="A0A859CU01"/>
<organism evidence="2 3">
    <name type="scientific">Marinomonas primoryensis</name>
    <dbReference type="NCBI Taxonomy" id="178399"/>
    <lineage>
        <taxon>Bacteria</taxon>
        <taxon>Pseudomonadati</taxon>
        <taxon>Pseudomonadota</taxon>
        <taxon>Gammaproteobacteria</taxon>
        <taxon>Oceanospirillales</taxon>
        <taxon>Oceanospirillaceae</taxon>
        <taxon>Marinomonas</taxon>
    </lineage>
</organism>
<reference evidence="1 4" key="2">
    <citation type="submission" date="2024-05" db="EMBL/GenBank/DDBJ databases">
        <authorList>
            <person name="Busch G.E."/>
            <person name="Sharma I."/>
        </authorList>
    </citation>
    <scope>NUCLEOTIDE SEQUENCE [LARGE SCALE GENOMIC DNA]</scope>
    <source>
        <strain evidence="1 4">23GB23</strain>
    </source>
</reference>